<dbReference type="GO" id="GO:0006032">
    <property type="term" value="P:chitin catabolic process"/>
    <property type="evidence" value="ECO:0007669"/>
    <property type="project" value="UniProtKB-KW"/>
</dbReference>
<dbReference type="PANTHER" id="PTHR11177:SF317">
    <property type="entry name" value="CHITINASE 12-RELATED"/>
    <property type="match status" value="1"/>
</dbReference>
<dbReference type="SUPFAM" id="SSF51445">
    <property type="entry name" value="(Trans)glycosidases"/>
    <property type="match status" value="1"/>
</dbReference>
<evidence type="ECO:0000259" key="5">
    <source>
        <dbReference type="PROSITE" id="PS51910"/>
    </source>
</evidence>
<dbReference type="AlphaFoldDB" id="A0AAN5S1A6"/>
<dbReference type="GO" id="GO:0008061">
    <property type="term" value="F:chitin binding"/>
    <property type="evidence" value="ECO:0007669"/>
    <property type="project" value="InterPro"/>
</dbReference>
<dbReference type="GO" id="GO:0000272">
    <property type="term" value="P:polysaccharide catabolic process"/>
    <property type="evidence" value="ECO:0007669"/>
    <property type="project" value="UniProtKB-KW"/>
</dbReference>
<dbReference type="Pfam" id="PF00704">
    <property type="entry name" value="Glyco_hydro_18"/>
    <property type="match status" value="1"/>
</dbReference>
<dbReference type="InterPro" id="IPR029070">
    <property type="entry name" value="Chitinase_insertion_sf"/>
</dbReference>
<organism evidence="6 7">
    <name type="scientific">Morganella morganii</name>
    <name type="common">Proteus morganii</name>
    <dbReference type="NCBI Taxonomy" id="582"/>
    <lineage>
        <taxon>Bacteria</taxon>
        <taxon>Pseudomonadati</taxon>
        <taxon>Pseudomonadota</taxon>
        <taxon>Gammaproteobacteria</taxon>
        <taxon>Enterobacterales</taxon>
        <taxon>Morganellaceae</taxon>
        <taxon>Morganella</taxon>
    </lineage>
</organism>
<dbReference type="GO" id="GO:0008843">
    <property type="term" value="F:endochitinase activity"/>
    <property type="evidence" value="ECO:0007669"/>
    <property type="project" value="UniProtKB-EC"/>
</dbReference>
<proteinExistence type="predicted"/>
<reference evidence="6" key="1">
    <citation type="journal article" date="2018" name="Genome Biol.">
        <title>SKESA: strategic k-mer extension for scrupulous assemblies.</title>
        <authorList>
            <person name="Souvorov A."/>
            <person name="Agarwala R."/>
            <person name="Lipman D.J."/>
        </authorList>
    </citation>
    <scope>NUCLEOTIDE SEQUENCE</scope>
    <source>
        <strain evidence="6">Morganella morganii ARLG-3209</strain>
    </source>
</reference>
<dbReference type="EC" id="3.2.1.14" evidence="2"/>
<gene>
    <name evidence="6" type="ORF">I8608_003218</name>
</gene>
<dbReference type="InterPro" id="IPR001223">
    <property type="entry name" value="Glyco_hydro18_cat"/>
</dbReference>
<dbReference type="PROSITE" id="PS51910">
    <property type="entry name" value="GH18_2"/>
    <property type="match status" value="1"/>
</dbReference>
<sequence length="523" mass="58143">MAKDREENPLVFPSDPGTNVNGTIWAAGAAEKTYEVNNFDPSAEDSLLSYTPGRVVRHLFNDYSKTEGFEVFGYMSDWGIYDSRYEPDQYGYKEGGRGTDIMRLMQGENSYFDRLVLGFSAIIGDNGIKADTIKRAAVDFGIAANEGDVANHKGKATLTDFWGDVGAYINCGFPGWKEVKFNPEEAMGVLGALVQLNKKFPEMPIGLSLGGWSMSEAFHYIAKDADKRVRLAQSLKYIFDLFPMFKELDIDWEYPNYKGEDHNKFGPEDVPNFVELIKEIRKVLPGVPVSIATIATPKGLKDGEIDKLVAAGVDKINLMTYDFFGSPWAEKLMHHTNLRNTVADGTQNSVEKAVDYLINDLHIEPKKINIGYAGYSRNAKNATIVNASPLVGSYDKDNNAKTGVLGSFEKATSEWPDLLYNYVDGDLNGINGFKMYTDKVSSAEFLYNRSKNIFMSVETPWSVYEKAKYVREKGLGGMFIWMIDHDNGLLTNAAREGLGAGVDGTPRIDMAPLLRSAADKENK</sequence>
<accession>A0AAN5S1A6</accession>
<dbReference type="GO" id="GO:0005576">
    <property type="term" value="C:extracellular region"/>
    <property type="evidence" value="ECO:0007669"/>
    <property type="project" value="TreeGrafter"/>
</dbReference>
<evidence type="ECO:0000313" key="7">
    <source>
        <dbReference type="Proteomes" id="UP000865968"/>
    </source>
</evidence>
<keyword evidence="4" id="KW-0624">Polysaccharide degradation</keyword>
<comment type="caution">
    <text evidence="6">The sequence shown here is derived from an EMBL/GenBank/DDBJ whole genome shotgun (WGS) entry which is preliminary data.</text>
</comment>
<evidence type="ECO:0000256" key="2">
    <source>
        <dbReference type="ARBA" id="ARBA00012729"/>
    </source>
</evidence>
<reference evidence="6" key="2">
    <citation type="submission" date="2020-10" db="EMBL/GenBank/DDBJ databases">
        <authorList>
            <consortium name="NCBI Pathogen Detection Project"/>
        </authorList>
    </citation>
    <scope>NUCLEOTIDE SEQUENCE</scope>
    <source>
        <strain evidence="6">Morganella morganii ARLG-3209</strain>
    </source>
</reference>
<dbReference type="Gene3D" id="3.10.50.10">
    <property type="match status" value="1"/>
</dbReference>
<comment type="catalytic activity">
    <reaction evidence="1">
        <text>Random endo-hydrolysis of N-acetyl-beta-D-glucosaminide (1-&gt;4)-beta-linkages in chitin and chitodextrins.</text>
        <dbReference type="EC" id="3.2.1.14"/>
    </reaction>
</comment>
<name>A0AAN5S1A6_MORMO</name>
<dbReference type="EMBL" id="DACSWI010000011">
    <property type="protein sequence ID" value="HAT3810325.1"/>
    <property type="molecule type" value="Genomic_DNA"/>
</dbReference>
<dbReference type="InterPro" id="IPR011583">
    <property type="entry name" value="Chitinase_II/V-like_cat"/>
</dbReference>
<keyword evidence="4" id="KW-0119">Carbohydrate metabolism</keyword>
<keyword evidence="3" id="KW-0146">Chitin degradation</keyword>
<evidence type="ECO:0000256" key="4">
    <source>
        <dbReference type="ARBA" id="ARBA00023326"/>
    </source>
</evidence>
<dbReference type="InterPro" id="IPR050314">
    <property type="entry name" value="Glycosyl_Hydrlase_18"/>
</dbReference>
<dbReference type="SMART" id="SM00636">
    <property type="entry name" value="Glyco_18"/>
    <property type="match status" value="1"/>
</dbReference>
<dbReference type="InterPro" id="IPR017853">
    <property type="entry name" value="GH"/>
</dbReference>
<evidence type="ECO:0000256" key="3">
    <source>
        <dbReference type="ARBA" id="ARBA00023024"/>
    </source>
</evidence>
<dbReference type="Proteomes" id="UP000865968">
    <property type="component" value="Unassembled WGS sequence"/>
</dbReference>
<dbReference type="PANTHER" id="PTHR11177">
    <property type="entry name" value="CHITINASE"/>
    <property type="match status" value="1"/>
</dbReference>
<protein>
    <recommendedName>
        <fullName evidence="2">chitinase</fullName>
        <ecNumber evidence="2">3.2.1.14</ecNumber>
    </recommendedName>
</protein>
<evidence type="ECO:0000313" key="6">
    <source>
        <dbReference type="EMBL" id="HAT3810325.1"/>
    </source>
</evidence>
<feature type="domain" description="GH18" evidence="5">
    <location>
        <begin position="69"/>
        <end position="501"/>
    </location>
</feature>
<dbReference type="Gene3D" id="3.20.20.80">
    <property type="entry name" value="Glycosidases"/>
    <property type="match status" value="1"/>
</dbReference>
<evidence type="ECO:0000256" key="1">
    <source>
        <dbReference type="ARBA" id="ARBA00000822"/>
    </source>
</evidence>